<feature type="compositionally biased region" description="Low complexity" evidence="1">
    <location>
        <begin position="46"/>
        <end position="62"/>
    </location>
</feature>
<dbReference type="Pfam" id="PF00188">
    <property type="entry name" value="CAP"/>
    <property type="match status" value="1"/>
</dbReference>
<evidence type="ECO:0000313" key="4">
    <source>
        <dbReference type="EMBL" id="TKW25461.1"/>
    </source>
</evidence>
<feature type="domain" description="SCP" evidence="3">
    <location>
        <begin position="116"/>
        <end position="250"/>
    </location>
</feature>
<dbReference type="EMBL" id="CM016554">
    <property type="protein sequence ID" value="TKW25461.1"/>
    <property type="molecule type" value="Genomic_DNA"/>
</dbReference>
<dbReference type="AlphaFoldDB" id="A0A4U6V875"/>
<feature type="region of interest" description="Disordered" evidence="1">
    <location>
        <begin position="46"/>
        <end position="88"/>
    </location>
</feature>
<evidence type="ECO:0000256" key="1">
    <source>
        <dbReference type="SAM" id="MobiDB-lite"/>
    </source>
</evidence>
<proteinExistence type="predicted"/>
<dbReference type="OMA" id="NGTGWYK"/>
<dbReference type="InterPro" id="IPR001283">
    <property type="entry name" value="CRISP-related"/>
</dbReference>
<protein>
    <recommendedName>
        <fullName evidence="3">SCP domain-containing protein</fullName>
    </recommendedName>
</protein>
<feature type="signal peptide" evidence="2">
    <location>
        <begin position="1"/>
        <end position="29"/>
    </location>
</feature>
<feature type="chain" id="PRO_5020911521" description="SCP domain-containing protein" evidence="2">
    <location>
        <begin position="30"/>
        <end position="262"/>
    </location>
</feature>
<evidence type="ECO:0000259" key="3">
    <source>
        <dbReference type="SMART" id="SM00198"/>
    </source>
</evidence>
<dbReference type="InterPro" id="IPR014044">
    <property type="entry name" value="CAP_dom"/>
</dbReference>
<keyword evidence="2" id="KW-0732">Signal</keyword>
<sequence>MAARPVLLVAPAMALLLALLLSGIPPSAPDPFASHPLGELLTKAGTANATSSSTNSSKSLAPAPAPPPPSASDLAKQKEKQRQRQEEEKALDAAFREYGRAHSVVSPTNGTGSYKGMAREFVDAHNEARARYGVPPIRWDKKLARHARRWCNAVRGHCELIHSVTKKEGYGESIYLSQEDWNATATDAVKFWATEEPIYDKATGNCTGGLPFRECGHFALMVDKRNQWVGCARSECVKGGVFISCNYYIHDPSKSKSSDVEN</sequence>
<organism evidence="4 5">
    <name type="scientific">Setaria viridis</name>
    <name type="common">Green bristlegrass</name>
    <name type="synonym">Setaria italica subsp. viridis</name>
    <dbReference type="NCBI Taxonomy" id="4556"/>
    <lineage>
        <taxon>Eukaryota</taxon>
        <taxon>Viridiplantae</taxon>
        <taxon>Streptophyta</taxon>
        <taxon>Embryophyta</taxon>
        <taxon>Tracheophyta</taxon>
        <taxon>Spermatophyta</taxon>
        <taxon>Magnoliopsida</taxon>
        <taxon>Liliopsida</taxon>
        <taxon>Poales</taxon>
        <taxon>Poaceae</taxon>
        <taxon>PACMAD clade</taxon>
        <taxon>Panicoideae</taxon>
        <taxon>Panicodae</taxon>
        <taxon>Paniceae</taxon>
        <taxon>Cenchrinae</taxon>
        <taxon>Setaria</taxon>
    </lineage>
</organism>
<keyword evidence="5" id="KW-1185">Reference proteome</keyword>
<dbReference type="SUPFAM" id="SSF55797">
    <property type="entry name" value="PR-1-like"/>
    <property type="match status" value="1"/>
</dbReference>
<dbReference type="Gene3D" id="3.40.33.10">
    <property type="entry name" value="CAP"/>
    <property type="match status" value="1"/>
</dbReference>
<feature type="compositionally biased region" description="Basic and acidic residues" evidence="1">
    <location>
        <begin position="75"/>
        <end position="88"/>
    </location>
</feature>
<dbReference type="PANTHER" id="PTHR10334">
    <property type="entry name" value="CYSTEINE-RICH SECRETORY PROTEIN-RELATED"/>
    <property type="match status" value="1"/>
</dbReference>
<dbReference type="FunFam" id="3.40.33.10:FF:000004">
    <property type="entry name" value="CAP, cysteine-rich secretory protein, antigen 5"/>
    <property type="match status" value="1"/>
</dbReference>
<dbReference type="Proteomes" id="UP000298652">
    <property type="component" value="Chromosome 3"/>
</dbReference>
<reference evidence="4" key="1">
    <citation type="submission" date="2019-03" db="EMBL/GenBank/DDBJ databases">
        <title>WGS assembly of Setaria viridis.</title>
        <authorList>
            <person name="Huang P."/>
            <person name="Jenkins J."/>
            <person name="Grimwood J."/>
            <person name="Barry K."/>
            <person name="Healey A."/>
            <person name="Mamidi S."/>
            <person name="Sreedasyam A."/>
            <person name="Shu S."/>
            <person name="Feldman M."/>
            <person name="Wu J."/>
            <person name="Yu Y."/>
            <person name="Chen C."/>
            <person name="Johnson J."/>
            <person name="Rokhsar D."/>
            <person name="Baxter I."/>
            <person name="Schmutz J."/>
            <person name="Brutnell T."/>
            <person name="Kellogg E."/>
        </authorList>
    </citation>
    <scope>NUCLEOTIDE SEQUENCE [LARGE SCALE GENOMIC DNA]</scope>
</reference>
<dbReference type="InterPro" id="IPR035940">
    <property type="entry name" value="CAP_sf"/>
</dbReference>
<dbReference type="Gramene" id="TKW25461">
    <property type="protein sequence ID" value="TKW25461"/>
    <property type="gene ID" value="SEVIR_3G121500v2"/>
</dbReference>
<name>A0A4U6V875_SETVI</name>
<evidence type="ECO:0000256" key="2">
    <source>
        <dbReference type="SAM" id="SignalP"/>
    </source>
</evidence>
<dbReference type="SMART" id="SM00198">
    <property type="entry name" value="SCP"/>
    <property type="match status" value="1"/>
</dbReference>
<gene>
    <name evidence="4" type="ORF">SEVIR_3G121500v2</name>
</gene>
<evidence type="ECO:0000313" key="5">
    <source>
        <dbReference type="Proteomes" id="UP000298652"/>
    </source>
</evidence>
<accession>A0A4U6V875</accession>